<evidence type="ECO:0000256" key="2">
    <source>
        <dbReference type="ARBA" id="ARBA00022801"/>
    </source>
</evidence>
<dbReference type="GO" id="GO:0000272">
    <property type="term" value="P:polysaccharide catabolic process"/>
    <property type="evidence" value="ECO:0007669"/>
    <property type="project" value="InterPro"/>
</dbReference>
<dbReference type="PANTHER" id="PTHR31308">
    <property type="match status" value="1"/>
</dbReference>
<evidence type="ECO:0000256" key="3">
    <source>
        <dbReference type="ARBA" id="ARBA00023295"/>
    </source>
</evidence>
<dbReference type="Gene3D" id="3.20.20.80">
    <property type="entry name" value="Glycosidases"/>
    <property type="match status" value="1"/>
</dbReference>
<dbReference type="GO" id="GO:1901136">
    <property type="term" value="P:carbohydrate derivative catabolic process"/>
    <property type="evidence" value="ECO:0007669"/>
    <property type="project" value="UniProtKB-ARBA"/>
</dbReference>
<dbReference type="VEuPathDB" id="CryptoDB:Vbra_362"/>
<dbReference type="OrthoDB" id="1887033at2759"/>
<evidence type="ECO:0000256" key="1">
    <source>
        <dbReference type="ARBA" id="ARBA00005641"/>
    </source>
</evidence>
<keyword evidence="2 4" id="KW-0378">Hydrolase</keyword>
<dbReference type="EMBL" id="CDMY01000832">
    <property type="protein sequence ID" value="CEM34824.1"/>
    <property type="molecule type" value="Genomic_DNA"/>
</dbReference>
<keyword evidence="10" id="KW-1185">Reference proteome</keyword>
<feature type="signal peptide" evidence="6">
    <location>
        <begin position="1"/>
        <end position="19"/>
    </location>
</feature>
<feature type="compositionally biased region" description="Acidic residues" evidence="5">
    <location>
        <begin position="578"/>
        <end position="588"/>
    </location>
</feature>
<dbReference type="PANTHER" id="PTHR31308:SF3">
    <property type="entry name" value="ENDOGLYCOCERAMIDASE"/>
    <property type="match status" value="1"/>
</dbReference>
<feature type="domain" description="Glycoside hydrolase family 5" evidence="7">
    <location>
        <begin position="37"/>
        <end position="348"/>
    </location>
</feature>
<dbReference type="Pfam" id="PF18564">
    <property type="entry name" value="Glyco_hydro_5_C"/>
    <property type="match status" value="1"/>
</dbReference>
<comment type="similarity">
    <text evidence="1 4">Belongs to the glycosyl hydrolase 5 (cellulase A) family.</text>
</comment>
<reference evidence="9 10" key="1">
    <citation type="submission" date="2014-11" db="EMBL/GenBank/DDBJ databases">
        <authorList>
            <person name="Zhu J."/>
            <person name="Qi W."/>
            <person name="Song R."/>
        </authorList>
    </citation>
    <scope>NUCLEOTIDE SEQUENCE [LARGE SCALE GENOMIC DNA]</scope>
</reference>
<dbReference type="InterPro" id="IPR041036">
    <property type="entry name" value="GH5_C"/>
</dbReference>
<protein>
    <recommendedName>
        <fullName evidence="11">Glycoside hydrolase family 5 domain-containing protein</fullName>
    </recommendedName>
</protein>
<evidence type="ECO:0008006" key="11">
    <source>
        <dbReference type="Google" id="ProtNLM"/>
    </source>
</evidence>
<dbReference type="Proteomes" id="UP000041254">
    <property type="component" value="Unassembled WGS sequence"/>
</dbReference>
<dbReference type="Pfam" id="PF00150">
    <property type="entry name" value="Cellulase"/>
    <property type="match status" value="1"/>
</dbReference>
<dbReference type="InterPro" id="IPR013780">
    <property type="entry name" value="Glyco_hydro_b"/>
</dbReference>
<evidence type="ECO:0000256" key="4">
    <source>
        <dbReference type="RuleBase" id="RU361153"/>
    </source>
</evidence>
<evidence type="ECO:0000256" key="5">
    <source>
        <dbReference type="SAM" id="MobiDB-lite"/>
    </source>
</evidence>
<dbReference type="GO" id="GO:0016042">
    <property type="term" value="P:lipid catabolic process"/>
    <property type="evidence" value="ECO:0007669"/>
    <property type="project" value="UniProtKB-ARBA"/>
</dbReference>
<dbReference type="GO" id="GO:0004553">
    <property type="term" value="F:hydrolase activity, hydrolyzing O-glycosyl compounds"/>
    <property type="evidence" value="ECO:0007669"/>
    <property type="project" value="InterPro"/>
</dbReference>
<dbReference type="InterPro" id="IPR052066">
    <property type="entry name" value="Glycosphingolipid_Hydrolases"/>
</dbReference>
<dbReference type="SUPFAM" id="SSF51445">
    <property type="entry name" value="(Trans)glycosidases"/>
    <property type="match status" value="1"/>
</dbReference>
<proteinExistence type="inferred from homology"/>
<evidence type="ECO:0000256" key="6">
    <source>
        <dbReference type="SAM" id="SignalP"/>
    </source>
</evidence>
<evidence type="ECO:0000259" key="7">
    <source>
        <dbReference type="Pfam" id="PF00150"/>
    </source>
</evidence>
<evidence type="ECO:0000313" key="10">
    <source>
        <dbReference type="Proteomes" id="UP000041254"/>
    </source>
</evidence>
<feature type="chain" id="PRO_5005190542" description="Glycoside hydrolase family 5 domain-containing protein" evidence="6">
    <location>
        <begin position="20"/>
        <end position="614"/>
    </location>
</feature>
<evidence type="ECO:0000313" key="9">
    <source>
        <dbReference type="EMBL" id="CEM34824.1"/>
    </source>
</evidence>
<accession>A0A0G4GVB6</accession>
<feature type="domain" description="Glycoside hydrolase family 5 C-terminal" evidence="8">
    <location>
        <begin position="448"/>
        <end position="526"/>
    </location>
</feature>
<gene>
    <name evidence="9" type="ORF">Vbra_362</name>
</gene>
<keyword evidence="3 4" id="KW-0326">Glycosidase</keyword>
<organism evidence="9 10">
    <name type="scientific">Vitrella brassicaformis (strain CCMP3155)</name>
    <dbReference type="NCBI Taxonomy" id="1169540"/>
    <lineage>
        <taxon>Eukaryota</taxon>
        <taxon>Sar</taxon>
        <taxon>Alveolata</taxon>
        <taxon>Colpodellida</taxon>
        <taxon>Vitrellaceae</taxon>
        <taxon>Vitrella</taxon>
    </lineage>
</organism>
<dbReference type="InterPro" id="IPR017853">
    <property type="entry name" value="GH"/>
</dbReference>
<keyword evidence="6" id="KW-0732">Signal</keyword>
<sequence>MPSVFGLFLLLLLLGVQRSVTFIRLDPDERSFLDEDGRTVIFHGVNVVVKQPPWHPTLDGFDPIFSLTTDEMDNLRKWGFNLVRLNMAWPGVEPSSGTLDDGYLGVLEDIVDNLGERGIHTLLDAHQDLLAGDVSDDRDGGTDYCGHGMPDFRVAEVEERKFEPQNVQEHPLPVAQPGPSVCEEIFFFQLYFSERISKLFQALYDDAHDLQTAFVEVWKKAAGVFKNNPFVLGYEFLNEPWYGNLYDKPSLLLVPGKATNDNLVPMYRRLAKAIRNEAGDANHMLFFGKIPLNIFTTRFPRNPLHLPRDDPGAVLSFHPYCAETLNTATGQLTQARLRPAQLGPIIDQALCSLTVELNFESVERDLERMGRNVGSMPTEFGAVPPTEEALKSLLPLLTKTDEVLQSWVFWTYKESAAITEVANDQGLYSTDAESIDDFQLNKLRTLTRTYPQATAGKLVSFSFNQDTGFFKMVYLPDPTINKPTVIYLNENLPVYSGRFDIDVKPANPEGLEVTVTNDEKNFVKIRVKRVSSGNNGESRPEEEEQHLRELAGQTVDDEAAGIAKSDATKPSAAKEPAAADDDETESENETPLFDRPVKNAPEEGGALTVIIRAK</sequence>
<name>A0A0G4GVB6_VITBC</name>
<dbReference type="AlphaFoldDB" id="A0A0G4GVB6"/>
<dbReference type="PhylomeDB" id="A0A0G4GVB6"/>
<evidence type="ECO:0000259" key="8">
    <source>
        <dbReference type="Pfam" id="PF18564"/>
    </source>
</evidence>
<dbReference type="OMA" id="GEWGPLN"/>
<dbReference type="InterPro" id="IPR001547">
    <property type="entry name" value="Glyco_hydro_5"/>
</dbReference>
<dbReference type="Gene3D" id="2.60.40.1180">
    <property type="entry name" value="Golgi alpha-mannosidase II"/>
    <property type="match status" value="1"/>
</dbReference>
<feature type="region of interest" description="Disordered" evidence="5">
    <location>
        <begin position="557"/>
        <end position="607"/>
    </location>
</feature>
<dbReference type="InParanoid" id="A0A0G4GVB6"/>